<comment type="caution">
    <text evidence="3">The sequence shown here is derived from an EMBL/GenBank/DDBJ whole genome shotgun (WGS) entry which is preliminary data.</text>
</comment>
<keyword evidence="2" id="KW-1133">Transmembrane helix</keyword>
<feature type="region of interest" description="Disordered" evidence="1">
    <location>
        <begin position="411"/>
        <end position="548"/>
    </location>
</feature>
<feature type="transmembrane region" description="Helical" evidence="2">
    <location>
        <begin position="120"/>
        <end position="144"/>
    </location>
</feature>
<evidence type="ECO:0000313" key="4">
    <source>
        <dbReference type="Proteomes" id="UP001596956"/>
    </source>
</evidence>
<feature type="compositionally biased region" description="Polar residues" evidence="1">
    <location>
        <begin position="222"/>
        <end position="241"/>
    </location>
</feature>
<evidence type="ECO:0008006" key="5">
    <source>
        <dbReference type="Google" id="ProtNLM"/>
    </source>
</evidence>
<sequence>MNNEALNRLRVPAAWALLGAVVAQMLGGLVYIFGHGSAYDASVAANFTGVGSDLFHGPVLIGMLVAAVALVVTAPTKTSVNFPVVLVALILTGLAALMGVVGVIMGFVNANETGNLADGFASFLSVGGQLAVIAVAGLFVLRVFGDHELVPRSGPQQGMPMGQPGFPPQTGAQQSFAPQGYPTGGQQAFGQQGYPTGGQPAYQQPQQQDWAVQQDWAAQQTYGAPQQQPGGYDPNQQYQQSYGADPAAQGYVQEPVAQQPYGAAPAAGQTYAPQEPMAHPGYGTDPAQQQYYGADAPGGQAYMPQEPVAQSPYGVGSGGQQPYTQTWGQPGESYPHAGTGQETYQPGYSASGGQSAYGQDWQQQGYGQAYQPGYDPYGQQAYGTGGQPAYGAGSGGQLSYGTGTGEQVYGGGYGTGGHQPYGTGGQPAYGADPAQQQPYGTGAGAGVEGQAGYSSPYDRSQYAPQPGSDGERAAQEAIQYGWYQQPGEQPEPPAEPRRDTPLEPFFHEDSSPTDQTQAVDPVYGTPYGQQTGEGTENSQGWYREDDRR</sequence>
<evidence type="ECO:0000256" key="2">
    <source>
        <dbReference type="SAM" id="Phobius"/>
    </source>
</evidence>
<keyword evidence="4" id="KW-1185">Reference proteome</keyword>
<keyword evidence="2" id="KW-0472">Membrane</keyword>
<keyword evidence="2" id="KW-0812">Transmembrane</keyword>
<feature type="transmembrane region" description="Helical" evidence="2">
    <location>
        <begin position="54"/>
        <end position="72"/>
    </location>
</feature>
<feature type="compositionally biased region" description="Polar residues" evidence="1">
    <location>
        <begin position="527"/>
        <end position="540"/>
    </location>
</feature>
<feature type="compositionally biased region" description="Low complexity" evidence="1">
    <location>
        <begin position="154"/>
        <end position="164"/>
    </location>
</feature>
<gene>
    <name evidence="3" type="ORF">ACFQZU_03690</name>
</gene>
<feature type="region of interest" description="Disordered" evidence="1">
    <location>
        <begin position="261"/>
        <end position="287"/>
    </location>
</feature>
<protein>
    <recommendedName>
        <fullName evidence="5">34 kDa antigenic protein</fullName>
    </recommendedName>
</protein>
<evidence type="ECO:0000256" key="1">
    <source>
        <dbReference type="SAM" id="MobiDB-lite"/>
    </source>
</evidence>
<feature type="transmembrane region" description="Helical" evidence="2">
    <location>
        <begin position="12"/>
        <end position="34"/>
    </location>
</feature>
<evidence type="ECO:0000313" key="3">
    <source>
        <dbReference type="EMBL" id="MFD0800422.1"/>
    </source>
</evidence>
<accession>A0ABW3BAR2</accession>
<feature type="transmembrane region" description="Helical" evidence="2">
    <location>
        <begin position="84"/>
        <end position="108"/>
    </location>
</feature>
<proteinExistence type="predicted"/>
<reference evidence="4" key="1">
    <citation type="journal article" date="2019" name="Int. J. Syst. Evol. Microbiol.">
        <title>The Global Catalogue of Microorganisms (GCM) 10K type strain sequencing project: providing services to taxonomists for standard genome sequencing and annotation.</title>
        <authorList>
            <consortium name="The Broad Institute Genomics Platform"/>
            <consortium name="The Broad Institute Genome Sequencing Center for Infectious Disease"/>
            <person name="Wu L."/>
            <person name="Ma J."/>
        </authorList>
    </citation>
    <scope>NUCLEOTIDE SEQUENCE [LARGE SCALE GENOMIC DNA]</scope>
    <source>
        <strain evidence="4">CCUG 63369</strain>
    </source>
</reference>
<feature type="region of interest" description="Disordered" evidence="1">
    <location>
        <begin position="326"/>
        <end position="356"/>
    </location>
</feature>
<feature type="compositionally biased region" description="Low complexity" evidence="1">
    <location>
        <begin position="261"/>
        <end position="274"/>
    </location>
</feature>
<organism evidence="3 4">
    <name type="scientific">Streptomonospora algeriensis</name>
    <dbReference type="NCBI Taxonomy" id="995084"/>
    <lineage>
        <taxon>Bacteria</taxon>
        <taxon>Bacillati</taxon>
        <taxon>Actinomycetota</taxon>
        <taxon>Actinomycetes</taxon>
        <taxon>Streptosporangiales</taxon>
        <taxon>Nocardiopsidaceae</taxon>
        <taxon>Streptomonospora</taxon>
    </lineage>
</organism>
<feature type="compositionally biased region" description="Basic and acidic residues" evidence="1">
    <location>
        <begin position="494"/>
        <end position="510"/>
    </location>
</feature>
<dbReference type="EMBL" id="JBHTHR010000052">
    <property type="protein sequence ID" value="MFD0800422.1"/>
    <property type="molecule type" value="Genomic_DNA"/>
</dbReference>
<feature type="compositionally biased region" description="Low complexity" evidence="1">
    <location>
        <begin position="344"/>
        <end position="356"/>
    </location>
</feature>
<feature type="region of interest" description="Disordered" evidence="1">
    <location>
        <begin position="152"/>
        <end position="241"/>
    </location>
</feature>
<name>A0ABW3BAR2_9ACTN</name>
<dbReference type="Proteomes" id="UP001596956">
    <property type="component" value="Unassembled WGS sequence"/>
</dbReference>
<feature type="compositionally biased region" description="Low complexity" evidence="1">
    <location>
        <begin position="190"/>
        <end position="221"/>
    </location>
</feature>
<feature type="compositionally biased region" description="Gly residues" evidence="1">
    <location>
        <begin position="411"/>
        <end position="427"/>
    </location>
</feature>